<dbReference type="STRING" id="1088869.GMO_19660"/>
<proteinExistence type="predicted"/>
<dbReference type="Proteomes" id="UP000004949">
    <property type="component" value="Unassembled WGS sequence"/>
</dbReference>
<reference evidence="1 2" key="1">
    <citation type="submission" date="2011-10" db="EMBL/GenBank/DDBJ databases">
        <title>Genome sequence of Gluconobacter morbifer G707, isolated from Drosophila gut.</title>
        <authorList>
            <person name="Lee W.-J."/>
            <person name="Kim E.-K."/>
        </authorList>
    </citation>
    <scope>NUCLEOTIDE SEQUENCE [LARGE SCALE GENOMIC DNA]</scope>
    <source>
        <strain evidence="1 2">G707</strain>
    </source>
</reference>
<gene>
    <name evidence="1" type="ORF">GMO_19660</name>
</gene>
<name>G6XKF0_9PROT</name>
<protein>
    <submittedName>
        <fullName evidence="1">Uncharacterized protein</fullName>
    </submittedName>
</protein>
<sequence length="55" mass="6005">MEAPRVSQSVRSVPPVRLFGERSSFPFNGPVSGQISAVSTRFSVFLQKSDRPHGS</sequence>
<organism evidence="1 2">
    <name type="scientific">Gluconobacter morbifer G707</name>
    <dbReference type="NCBI Taxonomy" id="1088869"/>
    <lineage>
        <taxon>Bacteria</taxon>
        <taxon>Pseudomonadati</taxon>
        <taxon>Pseudomonadota</taxon>
        <taxon>Alphaproteobacteria</taxon>
        <taxon>Acetobacterales</taxon>
        <taxon>Acetobacteraceae</taxon>
        <taxon>Gluconobacter</taxon>
    </lineage>
</organism>
<dbReference type="AlphaFoldDB" id="G6XKF0"/>
<accession>G6XKF0</accession>
<comment type="caution">
    <text evidence="1">The sequence shown here is derived from an EMBL/GenBank/DDBJ whole genome shotgun (WGS) entry which is preliminary data.</text>
</comment>
<keyword evidence="2" id="KW-1185">Reference proteome</keyword>
<evidence type="ECO:0000313" key="2">
    <source>
        <dbReference type="Proteomes" id="UP000004949"/>
    </source>
</evidence>
<dbReference type="PATRIC" id="fig|1088869.3.peg.1960"/>
<dbReference type="EMBL" id="AGQV01000006">
    <property type="protein sequence ID" value="EHH67746.1"/>
    <property type="molecule type" value="Genomic_DNA"/>
</dbReference>
<evidence type="ECO:0000313" key="1">
    <source>
        <dbReference type="EMBL" id="EHH67746.1"/>
    </source>
</evidence>